<keyword evidence="13" id="KW-1185">Reference proteome</keyword>
<name>A0A8K0EFX4_BRALA</name>
<evidence type="ECO:0000256" key="3">
    <source>
        <dbReference type="ARBA" id="ARBA00022741"/>
    </source>
</evidence>
<evidence type="ECO:0000259" key="11">
    <source>
        <dbReference type="PROSITE" id="PS50127"/>
    </source>
</evidence>
<accession>A0A8K0EFX4</accession>
<dbReference type="PANTHER" id="PTHR24067">
    <property type="entry name" value="UBIQUITIN-CONJUGATING ENZYME E2"/>
    <property type="match status" value="1"/>
</dbReference>
<evidence type="ECO:0000256" key="9">
    <source>
        <dbReference type="RuleBase" id="RU362109"/>
    </source>
</evidence>
<dbReference type="GO" id="GO:0045116">
    <property type="term" value="P:protein neddylation"/>
    <property type="evidence" value="ECO:0007669"/>
    <property type="project" value="UniProtKB-ARBA"/>
</dbReference>
<dbReference type="EC" id="2.3.2.34" evidence="7"/>
<protein>
    <recommendedName>
        <fullName evidence="7">E2 NEDD8-conjugating enzyme</fullName>
        <ecNumber evidence="7">2.3.2.34</ecNumber>
    </recommendedName>
</protein>
<dbReference type="SMART" id="SM00212">
    <property type="entry name" value="UBCc"/>
    <property type="match status" value="1"/>
</dbReference>
<dbReference type="Pfam" id="PF00179">
    <property type="entry name" value="UQ_con"/>
    <property type="match status" value="1"/>
</dbReference>
<evidence type="ECO:0000256" key="6">
    <source>
        <dbReference type="ARBA" id="ARBA00043698"/>
    </source>
</evidence>
<dbReference type="InterPro" id="IPR016135">
    <property type="entry name" value="UBQ-conjugating_enzyme/RWD"/>
</dbReference>
<feature type="active site" description="Glycyl thioester intermediate" evidence="8">
    <location>
        <position position="113"/>
    </location>
</feature>
<evidence type="ECO:0000256" key="1">
    <source>
        <dbReference type="ARBA" id="ARBA00005032"/>
    </source>
</evidence>
<keyword evidence="5 9" id="KW-0067">ATP-binding</keyword>
<sequence length="187" mass="21537">MITLSKKLKQAKEGKPVEIAHSPDKRASIRDKLLVKEVQEMESNLPPTCKVNFDDPDKLHQFNITVAPDEGFWQGGTFDFDVDVPEDYNILPPRVQCNTRIWHPNIAENGDICLSLLRETSLDATGWSPTRTLKDVVWGLNALFYELCDFDDPLNLEAAEHWLRDKESFQEKVTSYIERYAKSLTKR</sequence>
<comment type="pathway">
    <text evidence="1">Protein modification; protein neddylation.</text>
</comment>
<dbReference type="OrthoDB" id="10249039at2759"/>
<dbReference type="CDD" id="cd23794">
    <property type="entry name" value="UBCc_UBE2F_UBE2M"/>
    <property type="match status" value="1"/>
</dbReference>
<keyword evidence="2" id="KW-0808">Transferase</keyword>
<feature type="region of interest" description="Disordered" evidence="10">
    <location>
        <begin position="1"/>
        <end position="22"/>
    </location>
</feature>
<keyword evidence="3 9" id="KW-0547">Nucleotide-binding</keyword>
<evidence type="ECO:0000256" key="4">
    <source>
        <dbReference type="ARBA" id="ARBA00022786"/>
    </source>
</evidence>
<dbReference type="Proteomes" id="UP000838412">
    <property type="component" value="Chromosome 17"/>
</dbReference>
<proteinExistence type="inferred from homology"/>
<evidence type="ECO:0000256" key="5">
    <source>
        <dbReference type="ARBA" id="ARBA00022840"/>
    </source>
</evidence>
<evidence type="ECO:0000313" key="13">
    <source>
        <dbReference type="Proteomes" id="UP000838412"/>
    </source>
</evidence>
<organism evidence="12 13">
    <name type="scientific">Branchiostoma lanceolatum</name>
    <name type="common">Common lancelet</name>
    <name type="synonym">Amphioxus lanceolatum</name>
    <dbReference type="NCBI Taxonomy" id="7740"/>
    <lineage>
        <taxon>Eukaryota</taxon>
        <taxon>Metazoa</taxon>
        <taxon>Chordata</taxon>
        <taxon>Cephalochordata</taxon>
        <taxon>Leptocardii</taxon>
        <taxon>Amphioxiformes</taxon>
        <taxon>Branchiostomatidae</taxon>
        <taxon>Branchiostoma</taxon>
    </lineage>
</organism>
<keyword evidence="4 9" id="KW-0833">Ubl conjugation pathway</keyword>
<dbReference type="FunFam" id="3.10.110.10:FF:000033">
    <property type="entry name" value="NEDD8-conjugating enzyme UBE2F"/>
    <property type="match status" value="1"/>
</dbReference>
<dbReference type="InterPro" id="IPR000608">
    <property type="entry name" value="UBC"/>
</dbReference>
<dbReference type="AlphaFoldDB" id="A0A8K0EFX4"/>
<dbReference type="PROSITE" id="PS00183">
    <property type="entry name" value="UBC_1"/>
    <property type="match status" value="1"/>
</dbReference>
<evidence type="ECO:0000256" key="8">
    <source>
        <dbReference type="PROSITE-ProRule" id="PRU10133"/>
    </source>
</evidence>
<comment type="catalytic activity">
    <reaction evidence="6">
        <text>[E1 NEDD8-activating enzyme]-S-[NEDD8 protein]-yl-L-cysteine + [E2 NEDD8-conjugating enzyme]-L-cysteine = [E1 NEDD8-activating enzyme]-L-cysteine + [E2 NEDD8-conjugating enzyme]-S-[NEDD8-protein]-yl-L-cysteine.</text>
        <dbReference type="EC" id="2.3.2.34"/>
    </reaction>
</comment>
<dbReference type="GO" id="GO:0061654">
    <property type="term" value="F:NEDD8 conjugating enzyme activity"/>
    <property type="evidence" value="ECO:0007669"/>
    <property type="project" value="UniProtKB-EC"/>
</dbReference>
<dbReference type="PROSITE" id="PS50127">
    <property type="entry name" value="UBC_2"/>
    <property type="match status" value="1"/>
</dbReference>
<dbReference type="EMBL" id="OV696702">
    <property type="protein sequence ID" value="CAH1249443.1"/>
    <property type="molecule type" value="Genomic_DNA"/>
</dbReference>
<evidence type="ECO:0000256" key="2">
    <source>
        <dbReference type="ARBA" id="ARBA00022679"/>
    </source>
</evidence>
<gene>
    <name evidence="12" type="primary">UBE2F</name>
    <name evidence="12" type="ORF">BLAG_LOCUS10541</name>
</gene>
<dbReference type="SUPFAM" id="SSF54495">
    <property type="entry name" value="UBC-like"/>
    <property type="match status" value="1"/>
</dbReference>
<dbReference type="Gene3D" id="3.10.110.10">
    <property type="entry name" value="Ubiquitin Conjugating Enzyme"/>
    <property type="match status" value="1"/>
</dbReference>
<evidence type="ECO:0000256" key="10">
    <source>
        <dbReference type="SAM" id="MobiDB-lite"/>
    </source>
</evidence>
<feature type="domain" description="UBC core" evidence="11">
    <location>
        <begin position="29"/>
        <end position="182"/>
    </location>
</feature>
<evidence type="ECO:0000256" key="7">
    <source>
        <dbReference type="ARBA" id="ARBA00044047"/>
    </source>
</evidence>
<dbReference type="InterPro" id="IPR050113">
    <property type="entry name" value="Ub_conjugating_enzyme"/>
</dbReference>
<comment type="similarity">
    <text evidence="9">Belongs to the ubiquitin-conjugating enzyme family.</text>
</comment>
<dbReference type="InterPro" id="IPR023313">
    <property type="entry name" value="UBQ-conjugating_AS"/>
</dbReference>
<feature type="compositionally biased region" description="Basic and acidic residues" evidence="10">
    <location>
        <begin position="10"/>
        <end position="22"/>
    </location>
</feature>
<evidence type="ECO:0000313" key="12">
    <source>
        <dbReference type="EMBL" id="CAH1249443.1"/>
    </source>
</evidence>
<reference evidence="12" key="1">
    <citation type="submission" date="2022-01" db="EMBL/GenBank/DDBJ databases">
        <authorList>
            <person name="Braso-Vives M."/>
        </authorList>
    </citation>
    <scope>NUCLEOTIDE SEQUENCE</scope>
</reference>
<dbReference type="GO" id="GO:0005524">
    <property type="term" value="F:ATP binding"/>
    <property type="evidence" value="ECO:0007669"/>
    <property type="project" value="UniProtKB-UniRule"/>
</dbReference>